<feature type="transmembrane region" description="Helical" evidence="1">
    <location>
        <begin position="41"/>
        <end position="60"/>
    </location>
</feature>
<sequence length="145" mass="16519">MRLRSLTFFLITASLTFLVNLTSLLYLAFRQKVAKVTQDTQTRLFVFTIALFGCHVLLVAEQCIYVYCGYVNGAPWMLWITAQYPYFCDLETLAPAILLLATSTKLRGHVFRPVRKFLLHLIGVEASSKSTTVIVTMYKTRTNPL</sequence>
<protein>
    <submittedName>
        <fullName evidence="2">(pine wood nematode) hypothetical protein</fullName>
    </submittedName>
</protein>
<dbReference type="WBParaSite" id="BXY_0397800.1">
    <property type="protein sequence ID" value="BXY_0397800.1"/>
    <property type="gene ID" value="BXY_0397800"/>
</dbReference>
<gene>
    <name evidence="2" type="ORF">BXYJ_LOCUS11470</name>
</gene>
<evidence type="ECO:0000313" key="3">
    <source>
        <dbReference type="Proteomes" id="UP000095284"/>
    </source>
</evidence>
<dbReference type="EMBL" id="CAJFCV020000005">
    <property type="protein sequence ID" value="CAG9122504.1"/>
    <property type="molecule type" value="Genomic_DNA"/>
</dbReference>
<organism evidence="3 5">
    <name type="scientific">Bursaphelenchus xylophilus</name>
    <name type="common">Pinewood nematode worm</name>
    <name type="synonym">Aphelenchoides xylophilus</name>
    <dbReference type="NCBI Taxonomy" id="6326"/>
    <lineage>
        <taxon>Eukaryota</taxon>
        <taxon>Metazoa</taxon>
        <taxon>Ecdysozoa</taxon>
        <taxon>Nematoda</taxon>
        <taxon>Chromadorea</taxon>
        <taxon>Rhabditida</taxon>
        <taxon>Tylenchina</taxon>
        <taxon>Tylenchomorpha</taxon>
        <taxon>Aphelenchoidea</taxon>
        <taxon>Aphelenchoididae</taxon>
        <taxon>Bursaphelenchus</taxon>
    </lineage>
</organism>
<proteinExistence type="predicted"/>
<evidence type="ECO:0000313" key="4">
    <source>
        <dbReference type="Proteomes" id="UP000659654"/>
    </source>
</evidence>
<name>A0A1I7RTC4_BURXY</name>
<keyword evidence="1" id="KW-0812">Transmembrane</keyword>
<reference evidence="5" key="1">
    <citation type="submission" date="2016-11" db="UniProtKB">
        <authorList>
            <consortium name="WormBaseParasite"/>
        </authorList>
    </citation>
    <scope>IDENTIFICATION</scope>
</reference>
<dbReference type="Proteomes" id="UP000095284">
    <property type="component" value="Unplaced"/>
</dbReference>
<keyword evidence="1" id="KW-0472">Membrane</keyword>
<keyword evidence="4" id="KW-1185">Reference proteome</keyword>
<accession>A0A1I7RTC4</accession>
<evidence type="ECO:0000313" key="5">
    <source>
        <dbReference type="WBParaSite" id="BXY_0397800.1"/>
    </source>
</evidence>
<dbReference type="Proteomes" id="UP000659654">
    <property type="component" value="Unassembled WGS sequence"/>
</dbReference>
<dbReference type="AlphaFoldDB" id="A0A1I7RTC4"/>
<dbReference type="Proteomes" id="UP000582659">
    <property type="component" value="Unassembled WGS sequence"/>
</dbReference>
<dbReference type="EMBL" id="CAJFDI010000005">
    <property type="protein sequence ID" value="CAD5231374.1"/>
    <property type="molecule type" value="Genomic_DNA"/>
</dbReference>
<evidence type="ECO:0000313" key="2">
    <source>
        <dbReference type="EMBL" id="CAD5231374.1"/>
    </source>
</evidence>
<evidence type="ECO:0000256" key="1">
    <source>
        <dbReference type="SAM" id="Phobius"/>
    </source>
</evidence>
<feature type="transmembrane region" description="Helical" evidence="1">
    <location>
        <begin position="6"/>
        <end position="29"/>
    </location>
</feature>
<reference evidence="2" key="2">
    <citation type="submission" date="2020-09" db="EMBL/GenBank/DDBJ databases">
        <authorList>
            <person name="Kikuchi T."/>
        </authorList>
    </citation>
    <scope>NUCLEOTIDE SEQUENCE</scope>
    <source>
        <strain evidence="2">Ka4C1</strain>
    </source>
</reference>
<keyword evidence="1" id="KW-1133">Transmembrane helix</keyword>